<dbReference type="HOGENOM" id="CLU_268822_0_0_0"/>
<dbReference type="KEGG" id="gau:GAU_2643"/>
<protein>
    <recommendedName>
        <fullName evidence="3">RHS repeat protein</fullName>
    </recommendedName>
</protein>
<gene>
    <name evidence="1" type="ordered locus">GAU_2643</name>
</gene>
<organism evidence="1 2">
    <name type="scientific">Gemmatimonas aurantiaca (strain DSM 14586 / JCM 11422 / NBRC 100505 / T-27)</name>
    <dbReference type="NCBI Taxonomy" id="379066"/>
    <lineage>
        <taxon>Bacteria</taxon>
        <taxon>Pseudomonadati</taxon>
        <taxon>Gemmatimonadota</taxon>
        <taxon>Gemmatimonadia</taxon>
        <taxon>Gemmatimonadales</taxon>
        <taxon>Gemmatimonadaceae</taxon>
        <taxon>Gemmatimonas</taxon>
    </lineage>
</organism>
<evidence type="ECO:0000313" key="1">
    <source>
        <dbReference type="EMBL" id="BAH39685.1"/>
    </source>
</evidence>
<dbReference type="InterPro" id="IPR006530">
    <property type="entry name" value="YD"/>
</dbReference>
<sequence length="1127" mass="124623">MFDNTGEHIATINRLGDTTTFARTSGRLTSVTLPRGGLTYMFAYDGNQKLAQVTAPAVAGAPRNVTASMTSGRLITLTDPDGFVTTFAHSPTVTNVMMSRRDKHNRERTFTHDGTGRLAATAVYAGAGSTSPITWAMCAAESRGVMMSGACGASTPPDTVNARTRIDGPRAVADTWNIAVNRYGAVNRIRDPRGSTSTFRRNDTRFPGRVTESVDPMGFTQQYSYNDRGNVVQRVDLNVFGSTVSPSYGYVYGSAQWPDGVTTMYMPMGGWVEFTYDSRGNVLSRQDARGAAGRMTFSYGAAGTSAANLLVAVVHPTVLAGRTDFDSLQYDALGNVSDARTASRIGGTTTIHAATHTTHDAIGRVARVCVDTSIGVTPPQQCTATLFDRMDRDSVVTISAPLGAGTQSLTTRSRYDREGRLVWLQRQSSLPDSGIGAITTQWQYDSAGRRITETAPDGFMEHTVYDPAGNAERVVTRKNDTLAMTYGLAGELLTRRLSAVRYTSTSDALIDTLPFPWKPNSGSDYLILPDTQRFTYDSAMRMLTANNRHAQITRTYLPNGLLASERQRLRGANDASTDFTKHDYLLTYQYDMNSRRKVVKWPQQLTAVGQDSVLAVWHPYLDDVMAIVEPLGHVFTYTNNERGDPAELDYPNGYKQLWTYSAAGYDSLDIITNTSTAGGRLPVSPVRSARSAFDARGFRRWHYDAAGFRDTARFTYTGMGHLASSSISQQGFITAGSVRAGSNEWLTYDALGNMLSDSTTTSKTTRVGGGLNSGVNRADQTFGYRAQYQPNVGRITRQVGGVGGERTYTYDAAGNTQWYRRAEGSTDESRFRERRLSYYAADGTLAAADYRWRATTLDDDRRRVFETYRYDALGRRVSVRADRECNLPNDNGRDRLNCDMSTLQRTVWDGERELIEIQLPVKVPTRPAEPDSVLDNDVFEPRYPRVLNNQDPNPFFGRIVYTYGLTLDQPVALTRYGYVDLFTDTTRVVFPQKTVSLMWSALGKMGAAACADGKAECSHTQNGRTANLQLGLPNLWFMYERPKFLPSAFSGTLLTDKQTATGTHYRQNRYYDPGAGRFTKEDPIGLSGGKVPFFSRTGNCKIKWQFVSRDRPKFTRQNGRCFVSSLD</sequence>
<dbReference type="InterPro" id="IPR050708">
    <property type="entry name" value="T6SS_VgrG/RHS"/>
</dbReference>
<dbReference type="PANTHER" id="PTHR32305:SF15">
    <property type="entry name" value="PROTEIN RHSA-RELATED"/>
    <property type="match status" value="1"/>
</dbReference>
<dbReference type="eggNOG" id="COG3209">
    <property type="taxonomic scope" value="Bacteria"/>
</dbReference>
<evidence type="ECO:0008006" key="3">
    <source>
        <dbReference type="Google" id="ProtNLM"/>
    </source>
</evidence>
<keyword evidence="2" id="KW-1185">Reference proteome</keyword>
<dbReference type="RefSeq" id="WP_015894454.1">
    <property type="nucleotide sequence ID" value="NC_012489.1"/>
</dbReference>
<dbReference type="NCBIfam" id="TIGR01643">
    <property type="entry name" value="YD_repeat_2x"/>
    <property type="match status" value="1"/>
</dbReference>
<evidence type="ECO:0000313" key="2">
    <source>
        <dbReference type="Proteomes" id="UP000002209"/>
    </source>
</evidence>
<dbReference type="AlphaFoldDB" id="C1AA87"/>
<dbReference type="EMBL" id="AP009153">
    <property type="protein sequence ID" value="BAH39685.1"/>
    <property type="molecule type" value="Genomic_DNA"/>
</dbReference>
<dbReference type="PANTHER" id="PTHR32305">
    <property type="match status" value="1"/>
</dbReference>
<dbReference type="Gene3D" id="2.180.10.10">
    <property type="entry name" value="RHS repeat-associated core"/>
    <property type="match status" value="3"/>
</dbReference>
<proteinExistence type="predicted"/>
<dbReference type="Proteomes" id="UP000002209">
    <property type="component" value="Chromosome"/>
</dbReference>
<accession>C1AA87</accession>
<name>C1AA87_GEMAT</name>
<reference evidence="2" key="1">
    <citation type="submission" date="2006-03" db="EMBL/GenBank/DDBJ databases">
        <title>Complete genome sequence of Gemmatimonas aurantiaca T-27 that represents a novel phylum Gemmatimonadetes.</title>
        <authorList>
            <person name="Takasaki K."/>
            <person name="Ichikawa N."/>
            <person name="Miura H."/>
            <person name="Matsushita S."/>
            <person name="Watanabe Y."/>
            <person name="Oguchi A."/>
            <person name="Ankai A."/>
            <person name="Yashiro I."/>
            <person name="Takahashi M."/>
            <person name="Terui Y."/>
            <person name="Fukui S."/>
            <person name="Yokoyama H."/>
            <person name="Tanikawa S."/>
            <person name="Hanada S."/>
            <person name="Kamagata Y."/>
            <person name="Fujita N."/>
        </authorList>
    </citation>
    <scope>NUCLEOTIDE SEQUENCE [LARGE SCALE GENOMIC DNA]</scope>
    <source>
        <strain evidence="2">T-27 / DSM 14586 / JCM 11422 / NBRC 100505</strain>
    </source>
</reference>